<evidence type="ECO:0000256" key="5">
    <source>
        <dbReference type="ARBA" id="ARBA00023015"/>
    </source>
</evidence>
<evidence type="ECO:0000256" key="1">
    <source>
        <dbReference type="ARBA" id="ARBA00005322"/>
    </source>
</evidence>
<dbReference type="Proteomes" id="UP001259239">
    <property type="component" value="Unassembled WGS sequence"/>
</dbReference>
<keyword evidence="8" id="KW-0966">Cell projection</keyword>
<reference evidence="8" key="2">
    <citation type="submission" date="2023-03" db="EMBL/GenBank/DDBJ databases">
        <authorList>
            <person name="Obshta O."/>
            <person name="Zabrodski M.W."/>
            <person name="Soomro T."/>
            <person name="Wilson G."/>
            <person name="Masood F."/>
            <person name="Thebeau J."/>
            <person name="Bezerra Da Silva M.C."/>
            <person name="Raza F."/>
            <person name="Biganski S."/>
            <person name="Jose M."/>
            <person name="Camilli M."/>
            <person name="Kozii I.V."/>
            <person name="Kozii R.V."/>
            <person name="Simko E."/>
            <person name="Wood S.C."/>
        </authorList>
    </citation>
    <scope>NUCLEOTIDE SEQUENCE</scope>
    <source>
        <strain evidence="8">PL001</strain>
    </source>
</reference>
<feature type="domain" description="Anti-sigma-28 factor FlgM C-terminal" evidence="7">
    <location>
        <begin position="4"/>
        <end position="51"/>
    </location>
</feature>
<comment type="similarity">
    <text evidence="1">Belongs to the FlgM family.</text>
</comment>
<keyword evidence="6" id="KW-0804">Transcription</keyword>
<organism evidence="8 9">
    <name type="scientific">Paenibacillus larvae</name>
    <dbReference type="NCBI Taxonomy" id="1464"/>
    <lineage>
        <taxon>Bacteria</taxon>
        <taxon>Bacillati</taxon>
        <taxon>Bacillota</taxon>
        <taxon>Bacilli</taxon>
        <taxon>Bacillales</taxon>
        <taxon>Paenibacillaceae</taxon>
        <taxon>Paenibacillus</taxon>
    </lineage>
</organism>
<dbReference type="EMBL" id="JARQGV010000004">
    <property type="protein sequence ID" value="MDT2251617.1"/>
    <property type="molecule type" value="Genomic_DNA"/>
</dbReference>
<reference evidence="8" key="1">
    <citation type="journal article" date="2023" name="J. Vet. Diagn. Invest.">
        <title>Oxytetracycline-resistant Paenibacillus larvae identified in commercial beekeeping operations in Saskatchewan using pooled honey sampling.</title>
        <authorList>
            <person name="Obshta O."/>
            <person name="Zabrodski M.W."/>
            <person name="Soomro T."/>
            <person name="Wilson G."/>
            <person name="Masood F."/>
            <person name="Thebeau J."/>
            <person name="Silva M.C.B."/>
            <person name="Biganski S."/>
            <person name="Kozii I.V."/>
            <person name="Koziy R.V."/>
            <person name="Raza M.F."/>
            <person name="Jose M.S."/>
            <person name="Simko E."/>
            <person name="Wood S.C."/>
        </authorList>
    </citation>
    <scope>NUCLEOTIDE SEQUENCE</scope>
    <source>
        <strain evidence="8">PL001</strain>
    </source>
</reference>
<keyword evidence="4" id="KW-1005">Bacterial flagellum biogenesis</keyword>
<dbReference type="GO" id="GO:0045892">
    <property type="term" value="P:negative regulation of DNA-templated transcription"/>
    <property type="evidence" value="ECO:0007669"/>
    <property type="project" value="InterPro"/>
</dbReference>
<dbReference type="Pfam" id="PF04316">
    <property type="entry name" value="FlgM"/>
    <property type="match status" value="1"/>
</dbReference>
<sequence length="55" mass="6295">MGKDEVQILAEAKELLDAREPERQKRIEELKQAVSAGTYQVDARKLAEKLLPFIK</sequence>
<gene>
    <name evidence="8" type="primary">flgM</name>
    <name evidence="8" type="ORF">P7H09_09850</name>
</gene>
<dbReference type="RefSeq" id="WP_235430675.1">
    <property type="nucleotide sequence ID" value="NZ_CBCRXL010000008.1"/>
</dbReference>
<evidence type="ECO:0000313" key="8">
    <source>
        <dbReference type="EMBL" id="MDT2251617.1"/>
    </source>
</evidence>
<keyword evidence="3" id="KW-0678">Repressor</keyword>
<keyword evidence="8" id="KW-0282">Flagellum</keyword>
<evidence type="ECO:0000256" key="4">
    <source>
        <dbReference type="ARBA" id="ARBA00022795"/>
    </source>
</evidence>
<keyword evidence="8" id="KW-0969">Cilium</keyword>
<dbReference type="InterPro" id="IPR007412">
    <property type="entry name" value="FlgM"/>
</dbReference>
<dbReference type="InterPro" id="IPR031316">
    <property type="entry name" value="FlgM_C"/>
</dbReference>
<protein>
    <recommendedName>
        <fullName evidence="2">Negative regulator of flagellin synthesis</fullName>
    </recommendedName>
</protein>
<evidence type="ECO:0000313" key="9">
    <source>
        <dbReference type="Proteomes" id="UP001259239"/>
    </source>
</evidence>
<dbReference type="SUPFAM" id="SSF101498">
    <property type="entry name" value="Anti-sigma factor FlgM"/>
    <property type="match status" value="1"/>
</dbReference>
<dbReference type="AlphaFoldDB" id="A0AAP5JTI0"/>
<dbReference type="InterPro" id="IPR035890">
    <property type="entry name" value="Anti-sigma-28_factor_FlgM_sf"/>
</dbReference>
<name>A0AAP5JTI0_9BACL</name>
<comment type="caution">
    <text evidence="8">The sequence shown here is derived from an EMBL/GenBank/DDBJ whole genome shotgun (WGS) entry which is preliminary data.</text>
</comment>
<dbReference type="GO" id="GO:0044781">
    <property type="term" value="P:bacterial-type flagellum organization"/>
    <property type="evidence" value="ECO:0007669"/>
    <property type="project" value="UniProtKB-KW"/>
</dbReference>
<keyword evidence="5" id="KW-0805">Transcription regulation</keyword>
<evidence type="ECO:0000259" key="7">
    <source>
        <dbReference type="Pfam" id="PF04316"/>
    </source>
</evidence>
<evidence type="ECO:0000256" key="3">
    <source>
        <dbReference type="ARBA" id="ARBA00022491"/>
    </source>
</evidence>
<evidence type="ECO:0000256" key="6">
    <source>
        <dbReference type="ARBA" id="ARBA00023163"/>
    </source>
</evidence>
<evidence type="ECO:0000256" key="2">
    <source>
        <dbReference type="ARBA" id="ARBA00017823"/>
    </source>
</evidence>
<accession>A0AAP5JTI0</accession>
<dbReference type="NCBIfam" id="TIGR03824">
    <property type="entry name" value="FlgM_jcvi"/>
    <property type="match status" value="1"/>
</dbReference>
<proteinExistence type="inferred from homology"/>